<dbReference type="PANTHER" id="PTHR30487">
    <property type="entry name" value="TYPE 4 PREPILIN-LIKE PROTEINS LEADER PEPTIDE-PROCESSING ENZYME"/>
    <property type="match status" value="1"/>
</dbReference>
<feature type="transmembrane region" description="Helical" evidence="3">
    <location>
        <begin position="225"/>
        <end position="242"/>
    </location>
</feature>
<dbReference type="InterPro" id="IPR014032">
    <property type="entry name" value="Peptidase_A24A_bac"/>
</dbReference>
<feature type="transmembrane region" description="Helical" evidence="3">
    <location>
        <begin position="151"/>
        <end position="169"/>
    </location>
</feature>
<name>I3V5L0_PSEPU</name>
<dbReference type="PRINTS" id="PR00864">
    <property type="entry name" value="PREPILNPTASE"/>
</dbReference>
<dbReference type="HOGENOM" id="CLU_057101_0_0_6"/>
<keyword evidence="5" id="KW-0614">Plasmid</keyword>
<evidence type="ECO:0000256" key="1">
    <source>
        <dbReference type="ARBA" id="ARBA00005801"/>
    </source>
</evidence>
<feature type="transmembrane region" description="Helical" evidence="3">
    <location>
        <begin position="128"/>
        <end position="145"/>
    </location>
</feature>
<dbReference type="GO" id="GO:0005886">
    <property type="term" value="C:plasma membrane"/>
    <property type="evidence" value="ECO:0007669"/>
    <property type="project" value="TreeGrafter"/>
</dbReference>
<dbReference type="KEGG" id="ppi:YSA_p00144"/>
<gene>
    <name evidence="5" type="ORF">YSA_p00144</name>
</gene>
<accession>I3V5L0</accession>
<evidence type="ECO:0000313" key="5">
    <source>
        <dbReference type="EMBL" id="AFK73031.1"/>
    </source>
</evidence>
<sequence>MLLHEVHMLSESTVIVCLSALGALIGLCVNEVVRKLPTALQQAWCADACELLGLAKEDRALYGCNARHVAGHSLLRYGFALSASSVLTCWVVLQFGVTPKALAALLFALGLLTVSMIDIEHMLLPDMLVLPLLWGGLLLNSLGLFTSVDDALWGAACAYLGLIFVHVLYKRITGRDGLGLGDAKLLAAIGAWGGWQVLIGTLLVAALSSALVILALLLTGRIKRGTLLPFGPFLALGGWLAITSTI</sequence>
<evidence type="ECO:0000259" key="4">
    <source>
        <dbReference type="Pfam" id="PF01478"/>
    </source>
</evidence>
<evidence type="ECO:0000256" key="2">
    <source>
        <dbReference type="RuleBase" id="RU003793"/>
    </source>
</evidence>
<feature type="domain" description="Prepilin type IV endopeptidase peptidase" evidence="4">
    <location>
        <begin position="105"/>
        <end position="213"/>
    </location>
</feature>
<dbReference type="GO" id="GO:0004190">
    <property type="term" value="F:aspartic-type endopeptidase activity"/>
    <property type="evidence" value="ECO:0007669"/>
    <property type="project" value="InterPro"/>
</dbReference>
<feature type="transmembrane region" description="Helical" evidence="3">
    <location>
        <begin position="199"/>
        <end position="218"/>
    </location>
</feature>
<proteinExistence type="inferred from homology"/>
<keyword evidence="3" id="KW-1133">Transmembrane helix</keyword>
<reference evidence="5 6" key="1">
    <citation type="journal article" date="2012" name="J. Bacteriol.">
        <title>Complete Genome Sequence of the Naphthalene-Degrading Pseudomonas putida Strain ND6.</title>
        <authorList>
            <person name="Li S."/>
            <person name="Zhao H."/>
            <person name="Li Y."/>
            <person name="Niu S."/>
            <person name="Cai B."/>
        </authorList>
    </citation>
    <scope>NUCLEOTIDE SEQUENCE [LARGE SCALE GENOMIC DNA]</scope>
    <source>
        <strain evidence="5 6">ND6</strain>
        <plasmid evidence="5 6">pND6-2</plasmid>
    </source>
</reference>
<organism evidence="5 6">
    <name type="scientific">Pseudomonas putida ND6</name>
    <dbReference type="NCBI Taxonomy" id="231023"/>
    <lineage>
        <taxon>Bacteria</taxon>
        <taxon>Pseudomonadati</taxon>
        <taxon>Pseudomonadota</taxon>
        <taxon>Gammaproteobacteria</taxon>
        <taxon>Pseudomonadales</taxon>
        <taxon>Pseudomonadaceae</taxon>
        <taxon>Pseudomonas</taxon>
    </lineage>
</organism>
<evidence type="ECO:0000256" key="3">
    <source>
        <dbReference type="SAM" id="Phobius"/>
    </source>
</evidence>
<dbReference type="Gene3D" id="1.20.120.1220">
    <property type="match status" value="1"/>
</dbReference>
<keyword evidence="3" id="KW-0472">Membrane</keyword>
<geneLocation type="plasmid" evidence="5 6">
    <name>pND6-2</name>
</geneLocation>
<comment type="similarity">
    <text evidence="1 2">Belongs to the peptidase A24 family.</text>
</comment>
<dbReference type="InterPro" id="IPR050882">
    <property type="entry name" value="Prepilin_peptidase/N-MTase"/>
</dbReference>
<keyword evidence="3" id="KW-0812">Transmembrane</keyword>
<feature type="transmembrane region" description="Helical" evidence="3">
    <location>
        <begin position="12"/>
        <end position="33"/>
    </location>
</feature>
<dbReference type="InterPro" id="IPR000045">
    <property type="entry name" value="Prepilin_IV_endopep_pep"/>
</dbReference>
<dbReference type="AlphaFoldDB" id="I3V5L0"/>
<dbReference type="EMBL" id="CP003589">
    <property type="protein sequence ID" value="AFK73031.1"/>
    <property type="molecule type" value="Genomic_DNA"/>
</dbReference>
<evidence type="ECO:0000313" key="6">
    <source>
        <dbReference type="Proteomes" id="UP000005268"/>
    </source>
</evidence>
<dbReference type="PANTHER" id="PTHR30487:SF0">
    <property type="entry name" value="PREPILIN LEADER PEPTIDASE_N-METHYLTRANSFERASE-RELATED"/>
    <property type="match status" value="1"/>
</dbReference>
<dbReference type="GO" id="GO:0006465">
    <property type="term" value="P:signal peptide processing"/>
    <property type="evidence" value="ECO:0007669"/>
    <property type="project" value="TreeGrafter"/>
</dbReference>
<dbReference type="Pfam" id="PF01478">
    <property type="entry name" value="Peptidase_A24"/>
    <property type="match status" value="1"/>
</dbReference>
<dbReference type="Proteomes" id="UP000005268">
    <property type="component" value="Plasmid pND6-2"/>
</dbReference>
<protein>
    <submittedName>
        <fullName evidence="5">Type IV prepilin-like proteins leader peptide processing enzyme</fullName>
    </submittedName>
</protein>